<name>A0ABQ9SM18_9PEZI</name>
<dbReference type="EMBL" id="MOPA01000006">
    <property type="protein sequence ID" value="KAK1538650.1"/>
    <property type="molecule type" value="Genomic_DNA"/>
</dbReference>
<protein>
    <submittedName>
        <fullName evidence="1">Uncharacterized protein</fullName>
    </submittedName>
</protein>
<dbReference type="RefSeq" id="XP_060349400.1">
    <property type="nucleotide sequence ID" value="XM_060493030.1"/>
</dbReference>
<organism evidence="1 2">
    <name type="scientific">Colletotrichum paranaense</name>
    <dbReference type="NCBI Taxonomy" id="1914294"/>
    <lineage>
        <taxon>Eukaryota</taxon>
        <taxon>Fungi</taxon>
        <taxon>Dikarya</taxon>
        <taxon>Ascomycota</taxon>
        <taxon>Pezizomycotina</taxon>
        <taxon>Sordariomycetes</taxon>
        <taxon>Hypocreomycetidae</taxon>
        <taxon>Glomerellales</taxon>
        <taxon>Glomerellaceae</taxon>
        <taxon>Colletotrichum</taxon>
        <taxon>Colletotrichum acutatum species complex</taxon>
    </lineage>
</organism>
<accession>A0ABQ9SM18</accession>
<keyword evidence="2" id="KW-1185">Reference proteome</keyword>
<proteinExistence type="predicted"/>
<comment type="caution">
    <text evidence="1">The sequence shown here is derived from an EMBL/GenBank/DDBJ whole genome shotgun (WGS) entry which is preliminary data.</text>
</comment>
<evidence type="ECO:0000313" key="1">
    <source>
        <dbReference type="EMBL" id="KAK1538650.1"/>
    </source>
</evidence>
<sequence length="92" mass="10320">MGRAFTEHTVIEVADARWTFGVRLTYSIHLGTVAFSHPSYRGPLDAWQFSVYRHSADRGRSMRLQSPILHPQRLQPSVGEDIGGNSLNLGKI</sequence>
<dbReference type="GeneID" id="85376929"/>
<dbReference type="Proteomes" id="UP001241169">
    <property type="component" value="Unassembled WGS sequence"/>
</dbReference>
<evidence type="ECO:0000313" key="2">
    <source>
        <dbReference type="Proteomes" id="UP001241169"/>
    </source>
</evidence>
<reference evidence="1 2" key="1">
    <citation type="submission" date="2016-10" db="EMBL/GenBank/DDBJ databases">
        <title>The genome sequence of Colletotrichum fioriniae PJ7.</title>
        <authorList>
            <person name="Baroncelli R."/>
        </authorList>
    </citation>
    <scope>NUCLEOTIDE SEQUENCE [LARGE SCALE GENOMIC DNA]</scope>
    <source>
        <strain evidence="1 2">IMI 384185</strain>
    </source>
</reference>
<gene>
    <name evidence="1" type="ORF">CPAR01_08763</name>
</gene>